<gene>
    <name evidence="7" type="ORF">AYJ70_29270</name>
</gene>
<dbReference type="PANTHER" id="PTHR43685:SF5">
    <property type="entry name" value="GLYCOSYLTRANSFERASE EPSE-RELATED"/>
    <property type="match status" value="1"/>
</dbReference>
<feature type="domain" description="Glycosyltransferase 2-like" evidence="6">
    <location>
        <begin position="10"/>
        <end position="140"/>
    </location>
</feature>
<keyword evidence="5" id="KW-1133">Transmembrane helix</keyword>
<dbReference type="Pfam" id="PF00535">
    <property type="entry name" value="Glycos_transf_2"/>
    <property type="match status" value="1"/>
</dbReference>
<keyword evidence="2" id="KW-1003">Cell membrane</keyword>
<dbReference type="PANTHER" id="PTHR43685">
    <property type="entry name" value="GLYCOSYLTRANSFERASE"/>
    <property type="match status" value="1"/>
</dbReference>
<dbReference type="GO" id="GO:0016757">
    <property type="term" value="F:glycosyltransferase activity"/>
    <property type="evidence" value="ECO:0007669"/>
    <property type="project" value="UniProtKB-KW"/>
</dbReference>
<evidence type="ECO:0000256" key="4">
    <source>
        <dbReference type="ARBA" id="ARBA00022679"/>
    </source>
</evidence>
<organism evidence="7 8">
    <name type="scientific">Pseudomonas monteilii</name>
    <dbReference type="NCBI Taxonomy" id="76759"/>
    <lineage>
        <taxon>Bacteria</taxon>
        <taxon>Pseudomonadati</taxon>
        <taxon>Pseudomonadota</taxon>
        <taxon>Gammaproteobacteria</taxon>
        <taxon>Pseudomonadales</taxon>
        <taxon>Pseudomonadaceae</taxon>
        <taxon>Pseudomonas</taxon>
    </lineage>
</organism>
<dbReference type="Gene3D" id="3.90.550.10">
    <property type="entry name" value="Spore Coat Polysaccharide Biosynthesis Protein SpsA, Chain A"/>
    <property type="match status" value="1"/>
</dbReference>
<evidence type="ECO:0000256" key="1">
    <source>
        <dbReference type="ARBA" id="ARBA00006739"/>
    </source>
</evidence>
<dbReference type="SUPFAM" id="SSF53448">
    <property type="entry name" value="Nucleotide-diphospho-sugar transferases"/>
    <property type="match status" value="1"/>
</dbReference>
<proteinExistence type="inferred from homology"/>
<dbReference type="InterPro" id="IPR029044">
    <property type="entry name" value="Nucleotide-diphossugar_trans"/>
</dbReference>
<evidence type="ECO:0000313" key="8">
    <source>
        <dbReference type="Proteomes" id="UP000077242"/>
    </source>
</evidence>
<reference evidence="8" key="1">
    <citation type="submission" date="2016-02" db="EMBL/GenBank/DDBJ databases">
        <title>Dietzia cinnamea strain CD11_5 genome sequencing and assembly.</title>
        <authorList>
            <person name="Kaur G."/>
            <person name="Nair G.R."/>
            <person name="Mayilraj S."/>
        </authorList>
    </citation>
    <scope>NUCLEOTIDE SEQUENCE [LARGE SCALE GENOMIC DNA]</scope>
    <source>
        <strain evidence="8">CD10_2</strain>
    </source>
</reference>
<keyword evidence="3" id="KW-0328">Glycosyltransferase</keyword>
<comment type="similarity">
    <text evidence="1">Belongs to the glycosyltransferase 2 family.</text>
</comment>
<sequence>MIMKRPRIAVLLAAYNGVHWLPEQVTSILEQEDVDVALFISVDSSDDGTEAWCEALQASNPAVTVLPLGLRFGGAGKNFFRLLHDVELASFDAISLADQDDIWYPDKLARAYQYIAQGNDAYSSNVLAFWPDGREMLVEKHQPQVQYDFLFEAAGPGCTYVLSPVLANRFKAFLLDKWQEIQDVTLHDWLIYAYARSQRMQWFIDPQPSMRYRQHASNQVGVNTGGSAMKARLRKVLSGWWLQQSVHIASLVGLDKTACVVSWAALDIKSLLRLAFNARQYRRRNRDRIYFVGLCLILVLARLAGRKPA</sequence>
<accession>A0AAP7KED1</accession>
<feature type="transmembrane region" description="Helical" evidence="5">
    <location>
        <begin position="289"/>
        <end position="305"/>
    </location>
</feature>
<evidence type="ECO:0000313" key="7">
    <source>
        <dbReference type="EMBL" id="OAH47283.1"/>
    </source>
</evidence>
<keyword evidence="4 7" id="KW-0808">Transferase</keyword>
<evidence type="ECO:0000259" key="6">
    <source>
        <dbReference type="Pfam" id="PF00535"/>
    </source>
</evidence>
<evidence type="ECO:0000256" key="3">
    <source>
        <dbReference type="ARBA" id="ARBA00022676"/>
    </source>
</evidence>
<keyword evidence="5" id="KW-0812">Transmembrane</keyword>
<protein>
    <submittedName>
        <fullName evidence="7">Glycosyl transferase</fullName>
    </submittedName>
</protein>
<dbReference type="InterPro" id="IPR001173">
    <property type="entry name" value="Glyco_trans_2-like"/>
</dbReference>
<dbReference type="EMBL" id="LSTU01000050">
    <property type="protein sequence ID" value="OAH47283.1"/>
    <property type="molecule type" value="Genomic_DNA"/>
</dbReference>
<evidence type="ECO:0000256" key="5">
    <source>
        <dbReference type="SAM" id="Phobius"/>
    </source>
</evidence>
<dbReference type="InterPro" id="IPR050834">
    <property type="entry name" value="Glycosyltransf_2"/>
</dbReference>
<dbReference type="Proteomes" id="UP000077242">
    <property type="component" value="Unassembled WGS sequence"/>
</dbReference>
<keyword evidence="2" id="KW-0997">Cell inner membrane</keyword>
<evidence type="ECO:0000256" key="2">
    <source>
        <dbReference type="ARBA" id="ARBA00022519"/>
    </source>
</evidence>
<comment type="caution">
    <text evidence="7">The sequence shown here is derived from an EMBL/GenBank/DDBJ whole genome shotgun (WGS) entry which is preliminary data.</text>
</comment>
<keyword evidence="5" id="KW-0472">Membrane</keyword>
<name>A0AAP7KED1_9PSED</name>
<dbReference type="AlphaFoldDB" id="A0AAP7KED1"/>